<reference evidence="3 4" key="1">
    <citation type="submission" date="2020-02" db="EMBL/GenBank/DDBJ databases">
        <title>Ideonella bacterium strain TBM-1.</title>
        <authorList>
            <person name="Chen W.-M."/>
        </authorList>
    </citation>
    <scope>NUCLEOTIDE SEQUENCE [LARGE SCALE GENOMIC DNA]</scope>
    <source>
        <strain evidence="3 4">TBM-1</strain>
    </source>
</reference>
<organism evidence="3 4">
    <name type="scientific">Ideonella livida</name>
    <dbReference type="NCBI Taxonomy" id="2707176"/>
    <lineage>
        <taxon>Bacteria</taxon>
        <taxon>Pseudomonadati</taxon>
        <taxon>Pseudomonadota</taxon>
        <taxon>Betaproteobacteria</taxon>
        <taxon>Burkholderiales</taxon>
        <taxon>Sphaerotilaceae</taxon>
        <taxon>Ideonella</taxon>
    </lineage>
</organism>
<name>A0A7C9PK23_9BURK</name>
<protein>
    <recommendedName>
        <fullName evidence="5">Histidine kinase</fullName>
    </recommendedName>
</protein>
<dbReference type="PANTHER" id="PTHR14939:SF5">
    <property type="entry name" value="F-BOX ONLY PROTEIN 22"/>
    <property type="match status" value="1"/>
</dbReference>
<comment type="caution">
    <text evidence="3">The sequence shown here is derived from an EMBL/GenBank/DDBJ whole genome shotgun (WGS) entry which is preliminary data.</text>
</comment>
<sequence length="373" mass="39216">MALALAAAQLDGQRAAQRRPAPTLAWLYLTQALAPQAQALVDEVGRRWPGVQVLAAVAAGICATGVEYHDEPALVLMLADLPASLFQVFDGRHPLRHGQAGAALVHADPQLPELASLVDELADRLPGQRLFGGLLSSRGVEGQFAGGQAVGGLSGVAFAPQLEVRVRVSQGCQPLGPMRRLDRCEGNLAVTLDGQPALDGLLDDLGLQHLSPHDLARRLRGVLVGLTAPEDEALDPGGLFGPDTRVRHLVGVDIGQGALAVADDELHRGWQVGFCRRDAASARRDLVRMATELRELLDGDDDSGQPPRQVLGAFYLSCTGRGGAHFGGPSAELQILRQALGEVPLAGFFAAGEIAGRQLYTYSGVLALVLAPA</sequence>
<dbReference type="InterPro" id="IPR013702">
    <property type="entry name" value="FIST_domain_N"/>
</dbReference>
<accession>A0A7C9PK23</accession>
<gene>
    <name evidence="3" type="ORF">G3A44_21995</name>
</gene>
<dbReference type="SMART" id="SM01204">
    <property type="entry name" value="FIST_C"/>
    <property type="match status" value="1"/>
</dbReference>
<dbReference type="Proteomes" id="UP000484255">
    <property type="component" value="Unassembled WGS sequence"/>
</dbReference>
<dbReference type="EMBL" id="JAAGOH010000051">
    <property type="protein sequence ID" value="NDY93868.1"/>
    <property type="molecule type" value="Genomic_DNA"/>
</dbReference>
<feature type="domain" description="FIST" evidence="1">
    <location>
        <begin position="21"/>
        <end position="196"/>
    </location>
</feature>
<evidence type="ECO:0000259" key="2">
    <source>
        <dbReference type="SMART" id="SM01204"/>
    </source>
</evidence>
<dbReference type="SMART" id="SM00897">
    <property type="entry name" value="FIST"/>
    <property type="match status" value="1"/>
</dbReference>
<feature type="domain" description="FIST C-domain" evidence="2">
    <location>
        <begin position="197"/>
        <end position="357"/>
    </location>
</feature>
<evidence type="ECO:0000259" key="1">
    <source>
        <dbReference type="SMART" id="SM00897"/>
    </source>
</evidence>
<dbReference type="PANTHER" id="PTHR14939">
    <property type="entry name" value="F-BOX ONLY PROTEIN 22"/>
    <property type="match status" value="1"/>
</dbReference>
<dbReference type="Pfam" id="PF08495">
    <property type="entry name" value="FIST"/>
    <property type="match status" value="1"/>
</dbReference>
<evidence type="ECO:0008006" key="5">
    <source>
        <dbReference type="Google" id="ProtNLM"/>
    </source>
</evidence>
<evidence type="ECO:0000313" key="3">
    <source>
        <dbReference type="EMBL" id="NDY93868.1"/>
    </source>
</evidence>
<dbReference type="InterPro" id="IPR019494">
    <property type="entry name" value="FIST_C"/>
</dbReference>
<evidence type="ECO:0000313" key="4">
    <source>
        <dbReference type="Proteomes" id="UP000484255"/>
    </source>
</evidence>
<proteinExistence type="predicted"/>
<keyword evidence="4" id="KW-1185">Reference proteome</keyword>
<dbReference type="RefSeq" id="WP_163459894.1">
    <property type="nucleotide sequence ID" value="NZ_JAAGOH010000051.1"/>
</dbReference>
<dbReference type="Pfam" id="PF10442">
    <property type="entry name" value="FIST_C"/>
    <property type="match status" value="1"/>
</dbReference>
<dbReference type="AlphaFoldDB" id="A0A7C9PK23"/>